<evidence type="ECO:0000313" key="4">
    <source>
        <dbReference type="Proteomes" id="UP001175261"/>
    </source>
</evidence>
<keyword evidence="4" id="KW-1185">Reference proteome</keyword>
<evidence type="ECO:0000259" key="2">
    <source>
        <dbReference type="Pfam" id="PF24483"/>
    </source>
</evidence>
<dbReference type="InterPro" id="IPR056004">
    <property type="entry name" value="DUF7582"/>
</dbReference>
<name>A0AA39GF10_SARSR</name>
<feature type="domain" description="DUF7582" evidence="2">
    <location>
        <begin position="188"/>
        <end position="325"/>
    </location>
</feature>
<reference evidence="3" key="1">
    <citation type="submission" date="2022-10" db="EMBL/GenBank/DDBJ databases">
        <title>Determination and structural analysis of whole genome sequence of Sarocladium strictum F4-1.</title>
        <authorList>
            <person name="Hu L."/>
            <person name="Jiang Y."/>
        </authorList>
    </citation>
    <scope>NUCLEOTIDE SEQUENCE</scope>
    <source>
        <strain evidence="3">F4-1</strain>
    </source>
</reference>
<dbReference type="Pfam" id="PF24483">
    <property type="entry name" value="DUF7582"/>
    <property type="match status" value="1"/>
</dbReference>
<evidence type="ECO:0000313" key="3">
    <source>
        <dbReference type="EMBL" id="KAK0385826.1"/>
    </source>
</evidence>
<organism evidence="3 4">
    <name type="scientific">Sarocladium strictum</name>
    <name type="common">Black bundle disease fungus</name>
    <name type="synonym">Acremonium strictum</name>
    <dbReference type="NCBI Taxonomy" id="5046"/>
    <lineage>
        <taxon>Eukaryota</taxon>
        <taxon>Fungi</taxon>
        <taxon>Dikarya</taxon>
        <taxon>Ascomycota</taxon>
        <taxon>Pezizomycotina</taxon>
        <taxon>Sordariomycetes</taxon>
        <taxon>Hypocreomycetidae</taxon>
        <taxon>Hypocreales</taxon>
        <taxon>Sarocladiaceae</taxon>
        <taxon>Sarocladium</taxon>
    </lineage>
</organism>
<accession>A0AA39GF10</accession>
<gene>
    <name evidence="3" type="ORF">NLU13_7003</name>
</gene>
<protein>
    <recommendedName>
        <fullName evidence="2">DUF7582 domain-containing protein</fullName>
    </recommendedName>
</protein>
<sequence length="523" mass="56643">MSLKERISSPLEAGISVLDAHQLPPRLTTALEHASSRLARKALHITLVVVRRDYQLPHQFLPTALPTPTSPEFCQTPLSAASSSSSTSGSRFGFASTLKQLVRTGSLHDIASSTAGLGRSNDSVRSNMSSPAFLHPGELASPRFRWPLSPLSPTSVPPMTPATATSTTTDVIGQESLDGFGIRLVHDGSLTPRMEKSLRLTLHKTEKLFNLGREWLAPAVSPAAYGLSRQLIQRSIVQNDVLFSSEGLTLVSLDRLYSLKSALSSYSRTNSALRLEDAVDELRRLVLANNGAKVPKADLLRSFDWLSVSDTAMVDLDQMYRRAYGGPSQSGGIEGMRKPVGGSRGVAPEPVIRDAEYETDEELDWVREEAMEIGVALTSTTPAGDPPAQEPAAPKPPLLKLQTNFLVKPKPVRKQLTGAGGPGGAGAESKKVDIRIEIEDEEEDGDRTARPADEFPIMFQSWGGSIDQILSADALSPQRSSMRMGPMTPNGYEDISPITRGEWGFLMVDDKFQSAKTVKVETC</sequence>
<feature type="region of interest" description="Disordered" evidence="1">
    <location>
        <begin position="327"/>
        <end position="347"/>
    </location>
</feature>
<dbReference type="EMBL" id="JAPDFR010000006">
    <property type="protein sequence ID" value="KAK0385826.1"/>
    <property type="molecule type" value="Genomic_DNA"/>
</dbReference>
<evidence type="ECO:0000256" key="1">
    <source>
        <dbReference type="SAM" id="MobiDB-lite"/>
    </source>
</evidence>
<dbReference type="AlphaFoldDB" id="A0AA39GF10"/>
<dbReference type="Proteomes" id="UP001175261">
    <property type="component" value="Unassembled WGS sequence"/>
</dbReference>
<comment type="caution">
    <text evidence="3">The sequence shown here is derived from an EMBL/GenBank/DDBJ whole genome shotgun (WGS) entry which is preliminary data.</text>
</comment>
<proteinExistence type="predicted"/>